<feature type="domain" description="DUF5714" evidence="1">
    <location>
        <begin position="61"/>
        <end position="233"/>
    </location>
</feature>
<dbReference type="Pfam" id="PF18978">
    <property type="entry name" value="DUF5714"/>
    <property type="match status" value="1"/>
</dbReference>
<sequence>MKNNTEHCQICGQALDYLSVGKEVTCIKCGKIEIGNICCLRGHYVCDDCHGNDLFESILSDIETTQEHNPFVIAERLMSHERVPMLGCENAWIAAGAFLAALKNEGTLKIADNQIREALQRTKKQAIGGYCGLTGVCGIAPAIGACFSVLLGAACPKDQETAKTMNVVGNIVQVIASLTGPCCCKAFVRAALAEASASAEEFFNVSLPAYEQIDCTYSARHPHQCREDKCPYYKYPQEKAKTLDL</sequence>
<evidence type="ECO:0000313" key="2">
    <source>
        <dbReference type="EMBL" id="MDO0823814.1"/>
    </source>
</evidence>
<evidence type="ECO:0000259" key="1">
    <source>
        <dbReference type="Pfam" id="PF18978"/>
    </source>
</evidence>
<reference evidence="2" key="1">
    <citation type="submission" date="2022-05" db="EMBL/GenBank/DDBJ databases">
        <title>Expanded diversity of anoxic marine methylotrophy in a Black Sea sulfate reducing microorganism.</title>
        <authorList>
            <person name="Fischer P.Q."/>
            <person name="Stams A.J.M."/>
            <person name="Villanueva L."/>
            <person name="Sousa D.Z."/>
        </authorList>
    </citation>
    <scope>NUCLEOTIDE SEQUENCE</scope>
    <source>
        <strain evidence="2">P130</strain>
    </source>
</reference>
<organism evidence="2 3">
    <name type="scientific">Desulfosporosinus nitroreducens</name>
    <dbReference type="NCBI Taxonomy" id="2018668"/>
    <lineage>
        <taxon>Bacteria</taxon>
        <taxon>Bacillati</taxon>
        <taxon>Bacillota</taxon>
        <taxon>Clostridia</taxon>
        <taxon>Eubacteriales</taxon>
        <taxon>Desulfitobacteriaceae</taxon>
        <taxon>Desulfosporosinus</taxon>
    </lineage>
</organism>
<protein>
    <submittedName>
        <fullName evidence="2">DUF5714 domain-containing protein</fullName>
    </submittedName>
</protein>
<name>A0ABT8QTA9_9FIRM</name>
<evidence type="ECO:0000313" key="3">
    <source>
        <dbReference type="Proteomes" id="UP001176021"/>
    </source>
</evidence>
<dbReference type="EMBL" id="JAMJEV010000010">
    <property type="protein sequence ID" value="MDO0823814.1"/>
    <property type="molecule type" value="Genomic_DNA"/>
</dbReference>
<comment type="caution">
    <text evidence="2">The sequence shown here is derived from an EMBL/GenBank/DDBJ whole genome shotgun (WGS) entry which is preliminary data.</text>
</comment>
<dbReference type="Proteomes" id="UP001176021">
    <property type="component" value="Unassembled WGS sequence"/>
</dbReference>
<keyword evidence="3" id="KW-1185">Reference proteome</keyword>
<accession>A0ABT8QTA9</accession>
<dbReference type="InterPro" id="IPR043768">
    <property type="entry name" value="DUF5714"/>
</dbReference>
<proteinExistence type="predicted"/>
<gene>
    <name evidence="2" type="ORF">M8H41_13240</name>
</gene>